<proteinExistence type="predicted"/>
<accession>A0A5C0VNE6</accession>
<organism evidence="1 2">
    <name type="scientific">Pedobacter aquae</name>
    <dbReference type="NCBI Taxonomy" id="2605747"/>
    <lineage>
        <taxon>Bacteria</taxon>
        <taxon>Pseudomonadati</taxon>
        <taxon>Bacteroidota</taxon>
        <taxon>Sphingobacteriia</taxon>
        <taxon>Sphingobacteriales</taxon>
        <taxon>Sphingobacteriaceae</taxon>
        <taxon>Pedobacter</taxon>
    </lineage>
</organism>
<reference evidence="1 2" key="1">
    <citation type="submission" date="2019-08" db="EMBL/GenBank/DDBJ databases">
        <title>Pedobacter sp. nov., isolated from Han river, South Korea.</title>
        <authorList>
            <person name="Lee D.-H."/>
            <person name="Kim Y.-S."/>
            <person name="Hwang E.-M."/>
            <person name="Le Tran T.C."/>
            <person name="Cha C.-J."/>
        </authorList>
    </citation>
    <scope>NUCLEOTIDE SEQUENCE [LARGE SCALE GENOMIC DNA]</scope>
    <source>
        <strain evidence="1 2">CJ43</strain>
    </source>
</reference>
<dbReference type="Proteomes" id="UP000323653">
    <property type="component" value="Chromosome"/>
</dbReference>
<gene>
    <name evidence="1" type="ORF">FYC62_13430</name>
</gene>
<name>A0A5C0VNE6_9SPHI</name>
<protein>
    <submittedName>
        <fullName evidence="1">Thiamine pyrophosphokinase</fullName>
    </submittedName>
</protein>
<evidence type="ECO:0000313" key="2">
    <source>
        <dbReference type="Proteomes" id="UP000323653"/>
    </source>
</evidence>
<keyword evidence="1" id="KW-0808">Transferase</keyword>
<evidence type="ECO:0000313" key="1">
    <source>
        <dbReference type="EMBL" id="QEK52544.1"/>
    </source>
</evidence>
<keyword evidence="2" id="KW-1185">Reference proteome</keyword>
<dbReference type="EMBL" id="CP043329">
    <property type="protein sequence ID" value="QEK52544.1"/>
    <property type="molecule type" value="Genomic_DNA"/>
</dbReference>
<dbReference type="RefSeq" id="WP_149075304.1">
    <property type="nucleotide sequence ID" value="NZ_CP043329.1"/>
</dbReference>
<dbReference type="GO" id="GO:0016301">
    <property type="term" value="F:kinase activity"/>
    <property type="evidence" value="ECO:0007669"/>
    <property type="project" value="UniProtKB-KW"/>
</dbReference>
<keyword evidence="1" id="KW-0418">Kinase</keyword>
<sequence length="190" mass="21728">MSSHHIIREKQEPALFILNMSGFDEEYLGQLLEWSPTVIVHAPIYDHVVSLGIKIDVVVSKEDVSFALQEHIKIIPCGDDDVTTAVLKYLVAHEYPSVNIITDTFLAKDYLFFVDYLDLVVFADGKKIFPVKPEFSKWKPAQENIYILQEAVQLSTKGLNLIANNHYQTEKDGFYSLSFQQPFIFIAEDL</sequence>
<dbReference type="AlphaFoldDB" id="A0A5C0VNE6"/>
<dbReference type="KEGG" id="pej:FYC62_13430"/>